<sequence>MKELKVALQAAKSAGEIIMKYYRSNYEVKDKSPN</sequence>
<gene>
    <name evidence="1" type="ORF">METZ01_LOCUS216070</name>
</gene>
<proteinExistence type="predicted"/>
<feature type="non-terminal residue" evidence="1">
    <location>
        <position position="34"/>
    </location>
</feature>
<dbReference type="AlphaFoldDB" id="A0A382FJE2"/>
<organism evidence="1">
    <name type="scientific">marine metagenome</name>
    <dbReference type="NCBI Taxonomy" id="408172"/>
    <lineage>
        <taxon>unclassified sequences</taxon>
        <taxon>metagenomes</taxon>
        <taxon>ecological metagenomes</taxon>
    </lineage>
</organism>
<evidence type="ECO:0000313" key="1">
    <source>
        <dbReference type="EMBL" id="SVB63216.1"/>
    </source>
</evidence>
<name>A0A382FJE2_9ZZZZ</name>
<accession>A0A382FJE2</accession>
<dbReference type="EMBL" id="UINC01050356">
    <property type="protein sequence ID" value="SVB63216.1"/>
    <property type="molecule type" value="Genomic_DNA"/>
</dbReference>
<protein>
    <submittedName>
        <fullName evidence="1">Uncharacterized protein</fullName>
    </submittedName>
</protein>
<reference evidence="1" key="1">
    <citation type="submission" date="2018-05" db="EMBL/GenBank/DDBJ databases">
        <authorList>
            <person name="Lanie J.A."/>
            <person name="Ng W.-L."/>
            <person name="Kazmierczak K.M."/>
            <person name="Andrzejewski T.M."/>
            <person name="Davidsen T.M."/>
            <person name="Wayne K.J."/>
            <person name="Tettelin H."/>
            <person name="Glass J.I."/>
            <person name="Rusch D."/>
            <person name="Podicherti R."/>
            <person name="Tsui H.-C.T."/>
            <person name="Winkler M.E."/>
        </authorList>
    </citation>
    <scope>NUCLEOTIDE SEQUENCE</scope>
</reference>